<dbReference type="Proteomes" id="UP001596106">
    <property type="component" value="Unassembled WGS sequence"/>
</dbReference>
<dbReference type="Gene3D" id="3.40.710.10">
    <property type="entry name" value="DD-peptidase/beta-lactamase superfamily"/>
    <property type="match status" value="1"/>
</dbReference>
<dbReference type="InterPro" id="IPR012338">
    <property type="entry name" value="Beta-lactam/transpept-like"/>
</dbReference>
<gene>
    <name evidence="2" type="ORF">ACFPMF_11360</name>
</gene>
<reference evidence="3" key="1">
    <citation type="journal article" date="2019" name="Int. J. Syst. Evol. Microbiol.">
        <title>The Global Catalogue of Microorganisms (GCM) 10K type strain sequencing project: providing services to taxonomists for standard genome sequencing and annotation.</title>
        <authorList>
            <consortium name="The Broad Institute Genomics Platform"/>
            <consortium name="The Broad Institute Genome Sequencing Center for Infectious Disease"/>
            <person name="Wu L."/>
            <person name="Ma J."/>
        </authorList>
    </citation>
    <scope>NUCLEOTIDE SEQUENCE [LARGE SCALE GENOMIC DNA]</scope>
    <source>
        <strain evidence="3">CCUG 55250</strain>
    </source>
</reference>
<evidence type="ECO:0000313" key="3">
    <source>
        <dbReference type="Proteomes" id="UP001596106"/>
    </source>
</evidence>
<dbReference type="InterPro" id="IPR001466">
    <property type="entry name" value="Beta-lactam-related"/>
</dbReference>
<evidence type="ECO:0000313" key="2">
    <source>
        <dbReference type="EMBL" id="MFC5409909.1"/>
    </source>
</evidence>
<dbReference type="Pfam" id="PF00144">
    <property type="entry name" value="Beta-lactamase"/>
    <property type="match status" value="1"/>
</dbReference>
<dbReference type="PANTHER" id="PTHR46825">
    <property type="entry name" value="D-ALANYL-D-ALANINE-CARBOXYPEPTIDASE/ENDOPEPTIDASE AMPH"/>
    <property type="match status" value="1"/>
</dbReference>
<dbReference type="SUPFAM" id="SSF56601">
    <property type="entry name" value="beta-lactamase/transpeptidase-like"/>
    <property type="match status" value="1"/>
</dbReference>
<evidence type="ECO:0000259" key="1">
    <source>
        <dbReference type="Pfam" id="PF00144"/>
    </source>
</evidence>
<dbReference type="PROSITE" id="PS51257">
    <property type="entry name" value="PROKAR_LIPOPROTEIN"/>
    <property type="match status" value="1"/>
</dbReference>
<dbReference type="PANTHER" id="PTHR46825:SF9">
    <property type="entry name" value="BETA-LACTAMASE-RELATED DOMAIN-CONTAINING PROTEIN"/>
    <property type="match status" value="1"/>
</dbReference>
<keyword evidence="2" id="KW-0378">Hydrolase</keyword>
<dbReference type="EMBL" id="JBHSMA010000003">
    <property type="protein sequence ID" value="MFC5409909.1"/>
    <property type="molecule type" value="Genomic_DNA"/>
</dbReference>
<protein>
    <submittedName>
        <fullName evidence="2">Serine hydrolase domain-containing protein</fullName>
        <ecNumber evidence="2">3.-.-.-</ecNumber>
    </submittedName>
</protein>
<name>A0ABW0IAJ2_9BACT</name>
<dbReference type="EC" id="3.-.-.-" evidence="2"/>
<sequence length="414" mass="45656">MRALHNIIRRIPGIGLLLLLGLVGTSCRKGEADRTPEPLTWFDYLGKALDDSLKTRNIGYGFVILEKGEVRASGSGGSKSRITEPEGEKPFTLNTKMHVASLSKTITAIAFLHLAAEKGLKTTDKIAPYLPPAWIKGENIDQITFRDLMTHRSGIIGLGNTCQNGAFAENNWGGLRQLVEKGVRSTNRGSYCYQNANFGLFRVLIPGILGYAFTGNDLTDDQQTQQHYLEYVQKTIFEPVGIRDVLANQPPVDPTYAYAYPLGGLSGWNPGNFTNTVGAYGWYLTPSEAGKLFATVLSTADQSVLTAAWKDTLLTNRLGSFAGTTSEGPISYHDGWWYLKLTQYQGIRAIWMKFPEEVTAVLFVNALHHSRGFFPSDDGTDIVQYLSRAYSLTRPLKTGRKSAGSLTLEHPEPH</sequence>
<feature type="domain" description="Beta-lactamase-related" evidence="1">
    <location>
        <begin position="56"/>
        <end position="368"/>
    </location>
</feature>
<dbReference type="InterPro" id="IPR050491">
    <property type="entry name" value="AmpC-like"/>
</dbReference>
<accession>A0ABW0IAJ2</accession>
<proteinExistence type="predicted"/>
<comment type="caution">
    <text evidence="2">The sequence shown here is derived from an EMBL/GenBank/DDBJ whole genome shotgun (WGS) entry which is preliminary data.</text>
</comment>
<organism evidence="2 3">
    <name type="scientific">Larkinella bovis</name>
    <dbReference type="NCBI Taxonomy" id="683041"/>
    <lineage>
        <taxon>Bacteria</taxon>
        <taxon>Pseudomonadati</taxon>
        <taxon>Bacteroidota</taxon>
        <taxon>Cytophagia</taxon>
        <taxon>Cytophagales</taxon>
        <taxon>Spirosomataceae</taxon>
        <taxon>Larkinella</taxon>
    </lineage>
</organism>
<dbReference type="GO" id="GO:0016787">
    <property type="term" value="F:hydrolase activity"/>
    <property type="evidence" value="ECO:0007669"/>
    <property type="project" value="UniProtKB-KW"/>
</dbReference>
<dbReference type="RefSeq" id="WP_379844659.1">
    <property type="nucleotide sequence ID" value="NZ_JBHSMA010000003.1"/>
</dbReference>
<keyword evidence="3" id="KW-1185">Reference proteome</keyword>